<keyword evidence="2" id="KW-1185">Reference proteome</keyword>
<organism evidence="1 2">
    <name type="scientific">Scutellospora calospora</name>
    <dbReference type="NCBI Taxonomy" id="85575"/>
    <lineage>
        <taxon>Eukaryota</taxon>
        <taxon>Fungi</taxon>
        <taxon>Fungi incertae sedis</taxon>
        <taxon>Mucoromycota</taxon>
        <taxon>Glomeromycotina</taxon>
        <taxon>Glomeromycetes</taxon>
        <taxon>Diversisporales</taxon>
        <taxon>Gigasporaceae</taxon>
        <taxon>Scutellospora</taxon>
    </lineage>
</organism>
<proteinExistence type="predicted"/>
<comment type="caution">
    <text evidence="1">The sequence shown here is derived from an EMBL/GenBank/DDBJ whole genome shotgun (WGS) entry which is preliminary data.</text>
</comment>
<dbReference type="Proteomes" id="UP000789860">
    <property type="component" value="Unassembled WGS sequence"/>
</dbReference>
<evidence type="ECO:0000313" key="1">
    <source>
        <dbReference type="EMBL" id="CAG8460567.1"/>
    </source>
</evidence>
<protein>
    <submittedName>
        <fullName evidence="1">3108_t:CDS:1</fullName>
    </submittedName>
</protein>
<sequence>MQQQTFNGQPPEYTDNSAERKTFSGWEYDNQTFNRYNVFDIKVSECELKVRLAFVRKVYSILFAQISMSTAVAGLMIGWAMFVSFILTFVLLITLQINHRSYPKNFALLAAFTLAESYSIGTAVTYYDYNVVLRTLIVTSGLFIGIVLYTMQSKYDFSGMFPLLYNGLLLVLGISIVGIYIPFGGVFDFIFTIISIALFCAFIAYDTFDVMKTKHPEEYILAAVDLYLDFVNLFLRILK</sequence>
<evidence type="ECO:0000313" key="2">
    <source>
        <dbReference type="Proteomes" id="UP000789860"/>
    </source>
</evidence>
<gene>
    <name evidence="1" type="ORF">SCALOS_LOCUS1595</name>
</gene>
<accession>A0ACA9K9T3</accession>
<name>A0ACA9K9T3_9GLOM</name>
<dbReference type="EMBL" id="CAJVPM010001143">
    <property type="protein sequence ID" value="CAG8460567.1"/>
    <property type="molecule type" value="Genomic_DNA"/>
</dbReference>
<reference evidence="1" key="1">
    <citation type="submission" date="2021-06" db="EMBL/GenBank/DDBJ databases">
        <authorList>
            <person name="Kallberg Y."/>
            <person name="Tangrot J."/>
            <person name="Rosling A."/>
        </authorList>
    </citation>
    <scope>NUCLEOTIDE SEQUENCE</scope>
    <source>
        <strain evidence="1">AU212A</strain>
    </source>
</reference>
<feature type="non-terminal residue" evidence="1">
    <location>
        <position position="239"/>
    </location>
</feature>